<reference evidence="2 3" key="1">
    <citation type="submission" date="2012-05" db="EMBL/GenBank/DDBJ databases">
        <title>Recombination and specialization in a pathogen metapopulation.</title>
        <authorList>
            <person name="Gardiner A."/>
            <person name="Kemen E."/>
            <person name="Schultz-Larsen T."/>
            <person name="MacLean D."/>
            <person name="Van Oosterhout C."/>
            <person name="Jones J.D.G."/>
        </authorList>
    </citation>
    <scope>NUCLEOTIDE SEQUENCE [LARGE SCALE GENOMIC DNA]</scope>
    <source>
        <strain evidence="2 3">Ac Nc2</strain>
    </source>
</reference>
<organism evidence="2 3">
    <name type="scientific">Albugo candida</name>
    <dbReference type="NCBI Taxonomy" id="65357"/>
    <lineage>
        <taxon>Eukaryota</taxon>
        <taxon>Sar</taxon>
        <taxon>Stramenopiles</taxon>
        <taxon>Oomycota</taxon>
        <taxon>Peronosporomycetes</taxon>
        <taxon>Albuginales</taxon>
        <taxon>Albuginaceae</taxon>
        <taxon>Albugo</taxon>
    </lineage>
</organism>
<dbReference type="PANTHER" id="PTHR47219:SF20">
    <property type="entry name" value="TBC1 DOMAIN FAMILY MEMBER 2B"/>
    <property type="match status" value="1"/>
</dbReference>
<name>A0A024GM47_9STRA</name>
<evidence type="ECO:0000313" key="3">
    <source>
        <dbReference type="Proteomes" id="UP000053237"/>
    </source>
</evidence>
<dbReference type="PROSITE" id="PS50086">
    <property type="entry name" value="TBC_RABGAP"/>
    <property type="match status" value="1"/>
</dbReference>
<dbReference type="GO" id="GO:0031267">
    <property type="term" value="F:small GTPase binding"/>
    <property type="evidence" value="ECO:0007669"/>
    <property type="project" value="TreeGrafter"/>
</dbReference>
<dbReference type="SUPFAM" id="SSF47923">
    <property type="entry name" value="Ypt/Rab-GAP domain of gyp1p"/>
    <property type="match status" value="2"/>
</dbReference>
<evidence type="ECO:0000313" key="2">
    <source>
        <dbReference type="EMBL" id="CCI47818.1"/>
    </source>
</evidence>
<dbReference type="InterPro" id="IPR050302">
    <property type="entry name" value="Rab_GAP_TBC_domain"/>
</dbReference>
<feature type="domain" description="Rab-GAP TBC" evidence="1">
    <location>
        <begin position="349"/>
        <end position="534"/>
    </location>
</feature>
<dbReference type="OrthoDB" id="294251at2759"/>
<dbReference type="Gene3D" id="1.10.472.80">
    <property type="entry name" value="Ypt/Rab-GAP domain of gyp1p, domain 3"/>
    <property type="match status" value="1"/>
</dbReference>
<dbReference type="EMBL" id="CAIX01000188">
    <property type="protein sequence ID" value="CCI47818.1"/>
    <property type="molecule type" value="Genomic_DNA"/>
</dbReference>
<dbReference type="GO" id="GO:0005096">
    <property type="term" value="F:GTPase activator activity"/>
    <property type="evidence" value="ECO:0007669"/>
    <property type="project" value="TreeGrafter"/>
</dbReference>
<proteinExistence type="predicted"/>
<dbReference type="STRING" id="65357.A0A024GM47"/>
<dbReference type="Pfam" id="PF00566">
    <property type="entry name" value="RabGAP-TBC"/>
    <property type="match status" value="1"/>
</dbReference>
<accession>A0A024GM47</accession>
<gene>
    <name evidence="2" type="ORF">BN9_088370</name>
</gene>
<dbReference type="InterPro" id="IPR000195">
    <property type="entry name" value="Rab-GAP-TBC_dom"/>
</dbReference>
<dbReference type="InterPro" id="IPR035969">
    <property type="entry name" value="Rab-GAP_TBC_sf"/>
</dbReference>
<keyword evidence="3" id="KW-1185">Reference proteome</keyword>
<dbReference type="Proteomes" id="UP000053237">
    <property type="component" value="Unassembled WGS sequence"/>
</dbReference>
<dbReference type="InParanoid" id="A0A024GM47"/>
<sequence length="678" mass="78282">MYSKRRLFVELKSVRDLYPLPISMTDVYVVVQLHSHCNKSNESSGFDCANCLSIRSDTISISRQEFIKFKFRHIFEIENFNCEEAMDGFISVQLFNECSFYFDMFSSKGERAIRCFDGNKRCEELRWNAATGSGELLSNSCDSISSHITQSCSGSSLNSMETNQCVPSEEWHDQSMEKEMQRSKVAVSYDVEANSFDAGDRNIGSMRVSLAQLCRTQDPVSDKWHCITDPVNGGQLRLRTIFCGGSETHPDESQTVAVESVLNKTGREKIFDRILHEPKSMNDCDRDTSKAKERKHFHLRSYVECREKQRSGIWESAFGCPDEFSEKRRQGRLKEPKNKLFRDLARNVGIPKHWRSSVYASCTEQKRTSECSGYYENLLEQVDTLDSIAFRQIELDVNRTFSTRKFMKKGQAALRRVLQAYSIRNVAIGYCQGLNFIVAFLLQDFEEETIFWLLALICEDIFPRYYIPSMVDTQTDMRVLKDLVAEHLPDLDDFSIDVDLPLELLGSQWLLCLFTTTFPSKTVYRILDWLLVDGSFVVFPVILHHLRLIQPRLLEVNEFQRALFCIKEAERLTLDSDAFMYGALNEADHYPKEVIETLRTQHRILVTNELHRGDRAREINRHVAAACQVPAFSTYAASILHFFHEGSDNSRTEFAVMFSLLCHSLSWLTEQSRRLRGQ</sequence>
<dbReference type="Gene3D" id="1.10.8.270">
    <property type="entry name" value="putative rabgap domain of human tbc1 domain family member 14 like domains"/>
    <property type="match status" value="1"/>
</dbReference>
<protein>
    <recommendedName>
        <fullName evidence="1">Rab-GAP TBC domain-containing protein</fullName>
    </recommendedName>
</protein>
<dbReference type="PANTHER" id="PTHR47219">
    <property type="entry name" value="RAB GTPASE-ACTIVATING PROTEIN 1-LIKE"/>
    <property type="match status" value="1"/>
</dbReference>
<evidence type="ECO:0000259" key="1">
    <source>
        <dbReference type="PROSITE" id="PS50086"/>
    </source>
</evidence>
<dbReference type="SMART" id="SM00164">
    <property type="entry name" value="TBC"/>
    <property type="match status" value="1"/>
</dbReference>
<dbReference type="AlphaFoldDB" id="A0A024GM47"/>
<comment type="caution">
    <text evidence="2">The sequence shown here is derived from an EMBL/GenBank/DDBJ whole genome shotgun (WGS) entry which is preliminary data.</text>
</comment>
<dbReference type="FunFam" id="1.10.8.270:FF:000016">
    <property type="entry name" value="TBC1 domain family member 2A"/>
    <property type="match status" value="1"/>
</dbReference>